<reference evidence="3" key="1">
    <citation type="journal article" date="2019" name="Int. J. Syst. Evol. Microbiol.">
        <title>The Global Catalogue of Microorganisms (GCM) 10K type strain sequencing project: providing services to taxonomists for standard genome sequencing and annotation.</title>
        <authorList>
            <consortium name="The Broad Institute Genomics Platform"/>
            <consortium name="The Broad Institute Genome Sequencing Center for Infectious Disease"/>
            <person name="Wu L."/>
            <person name="Ma J."/>
        </authorList>
    </citation>
    <scope>NUCLEOTIDE SEQUENCE [LARGE SCALE GENOMIC DNA]</scope>
    <source>
        <strain evidence="3">JCM 17695</strain>
    </source>
</reference>
<feature type="chain" id="PRO_5045536134" evidence="1">
    <location>
        <begin position="26"/>
        <end position="107"/>
    </location>
</feature>
<protein>
    <submittedName>
        <fullName evidence="2">Uncharacterized protein</fullName>
    </submittedName>
</protein>
<dbReference type="Proteomes" id="UP001596512">
    <property type="component" value="Unassembled WGS sequence"/>
</dbReference>
<accession>A0ABW2TWA0</accession>
<proteinExistence type="predicted"/>
<name>A0ABW2TWA0_9PSEU</name>
<evidence type="ECO:0000256" key="1">
    <source>
        <dbReference type="SAM" id="SignalP"/>
    </source>
</evidence>
<keyword evidence="1" id="KW-0732">Signal</keyword>
<evidence type="ECO:0000313" key="3">
    <source>
        <dbReference type="Proteomes" id="UP001596512"/>
    </source>
</evidence>
<feature type="signal peptide" evidence="1">
    <location>
        <begin position="1"/>
        <end position="25"/>
    </location>
</feature>
<gene>
    <name evidence="2" type="ORF">ACFQV2_31255</name>
</gene>
<keyword evidence="3" id="KW-1185">Reference proteome</keyword>
<organism evidence="2 3">
    <name type="scientific">Actinokineospora soli</name>
    <dbReference type="NCBI Taxonomy" id="1048753"/>
    <lineage>
        <taxon>Bacteria</taxon>
        <taxon>Bacillati</taxon>
        <taxon>Actinomycetota</taxon>
        <taxon>Actinomycetes</taxon>
        <taxon>Pseudonocardiales</taxon>
        <taxon>Pseudonocardiaceae</taxon>
        <taxon>Actinokineospora</taxon>
    </lineage>
</organism>
<sequence>MSAPLTKVAVITAVLFGAAVTPAAAVDPDDGVLVYSIDFTPYDVYEKPGCYQLLPTAHVVLNHSDRPIRIHAAPACLGPSVPLQPGTGAHTAQILGGVFGSLSVPRG</sequence>
<comment type="caution">
    <text evidence="2">The sequence shown here is derived from an EMBL/GenBank/DDBJ whole genome shotgun (WGS) entry which is preliminary data.</text>
</comment>
<dbReference type="EMBL" id="JBHTEY010000004">
    <property type="protein sequence ID" value="MFC7617237.1"/>
    <property type="molecule type" value="Genomic_DNA"/>
</dbReference>
<evidence type="ECO:0000313" key="2">
    <source>
        <dbReference type="EMBL" id="MFC7617237.1"/>
    </source>
</evidence>